<evidence type="ECO:0000313" key="1">
    <source>
        <dbReference type="EMBL" id="EBO3613858.1"/>
    </source>
</evidence>
<dbReference type="AlphaFoldDB" id="A0A5U0GW19"/>
<sequence>MYSHDDDSNLNLYLKAIQALKEDDFSKNVLKPLFESMSFSRVDFVGGPYEYGKDLVAIHDIPLKGTCIYVIQTKKIGEKSNTSEKKYTLGSYTSIKTVLIKKSKIAQWIRTTP</sequence>
<reference evidence="1" key="1">
    <citation type="submission" date="2018-07" db="EMBL/GenBank/DDBJ databases">
        <authorList>
            <consortium name="PulseNet: The National Subtyping Network for Foodborne Disease Surveillance"/>
            <person name="Tarr C.L."/>
            <person name="Trees E."/>
            <person name="Katz L.S."/>
            <person name="Carleton-Romer H.A."/>
            <person name="Stroika S."/>
            <person name="Kucerova Z."/>
            <person name="Roache K.F."/>
            <person name="Sabol A.L."/>
            <person name="Besser J."/>
            <person name="Gerner-Smidt P."/>
        </authorList>
    </citation>
    <scope>NUCLEOTIDE SEQUENCE</scope>
    <source>
        <strain evidence="1">PNUSAS009982</strain>
    </source>
</reference>
<protein>
    <submittedName>
        <fullName evidence="1">Uncharacterized protein</fullName>
    </submittedName>
</protein>
<name>A0A5U0GW19_SALER</name>
<comment type="caution">
    <text evidence="1">The sequence shown here is derived from an EMBL/GenBank/DDBJ whole genome shotgun (WGS) entry which is preliminary data.</text>
</comment>
<organism evidence="1">
    <name type="scientific">Salmonella enterica</name>
    <name type="common">Salmonella choleraesuis</name>
    <dbReference type="NCBI Taxonomy" id="28901"/>
    <lineage>
        <taxon>Bacteria</taxon>
        <taxon>Pseudomonadati</taxon>
        <taxon>Pseudomonadota</taxon>
        <taxon>Gammaproteobacteria</taxon>
        <taxon>Enterobacterales</taxon>
        <taxon>Enterobacteriaceae</taxon>
        <taxon>Salmonella</taxon>
    </lineage>
</organism>
<gene>
    <name evidence="1" type="ORF">B6B45_14485</name>
</gene>
<dbReference type="EMBL" id="AAGIGR010000011">
    <property type="protein sequence ID" value="EBO3613858.1"/>
    <property type="molecule type" value="Genomic_DNA"/>
</dbReference>
<accession>A0A5U0GW19</accession>
<proteinExistence type="predicted"/>